<evidence type="ECO:0000313" key="1">
    <source>
        <dbReference type="EMBL" id="VBA68744.1"/>
    </source>
</evidence>
<accession>A0A498QX21</accession>
<evidence type="ECO:0000313" key="2">
    <source>
        <dbReference type="Proteomes" id="UP000268285"/>
    </source>
</evidence>
<reference evidence="1 2" key="1">
    <citation type="submission" date="2018-09" db="EMBL/GenBank/DDBJ databases">
        <authorList>
            <person name="Tagini F."/>
        </authorList>
    </citation>
    <scope>NUCLEOTIDE SEQUENCE [LARGE SCALE GENOMIC DNA]</scope>
    <source>
        <strain evidence="1 2">MK142</strain>
    </source>
</reference>
<protein>
    <submittedName>
        <fullName evidence="1">Uncharacterized protein</fullName>
    </submittedName>
</protein>
<name>A0A498QX21_9MYCO</name>
<proteinExistence type="predicted"/>
<dbReference type="OrthoDB" id="4730054at2"/>
<dbReference type="Proteomes" id="UP000268285">
    <property type="component" value="Unassembled WGS sequence"/>
</dbReference>
<organism evidence="1 2">
    <name type="scientific">Mycobacterium pseudokansasii</name>
    <dbReference type="NCBI Taxonomy" id="2341080"/>
    <lineage>
        <taxon>Bacteria</taxon>
        <taxon>Bacillati</taxon>
        <taxon>Actinomycetota</taxon>
        <taxon>Actinomycetes</taxon>
        <taxon>Mycobacteriales</taxon>
        <taxon>Mycobacteriaceae</taxon>
        <taxon>Mycobacterium</taxon>
    </lineage>
</organism>
<dbReference type="AlphaFoldDB" id="A0A498QX21"/>
<gene>
    <name evidence="1" type="ORF">LAUMK142_05778</name>
</gene>
<dbReference type="EMBL" id="UPHU01000002">
    <property type="protein sequence ID" value="VBA68744.1"/>
    <property type="molecule type" value="Genomic_DNA"/>
</dbReference>
<sequence>MTQAQDAIRLAPSDALRREPTITSTDLTAFLYDYVPDGADVTHTVGSATLEFGAARMHYESADTWSTLSACKEWRAELRLSHLDARGNAREVVVGTVQFLILRAGYEGPREVLPLYGPRAEVFTELFDHEWLTPELDEDDDFTAGMPISTVLLVLDATMDTRLPGESLMRPWAIAETIHTMLPTTSGLVVMPALAATAKSTRRLLCSEDIDPDWVRVGCRPLPGHPRFYGQATAYVHLDDARSALAHVRDSTVQIRLQE</sequence>
<keyword evidence="2" id="KW-1185">Reference proteome</keyword>